<sequence length="188" mass="21344">MFQVFCEFNRVVGKGLRENFFDALDRFSPSLMDLFRKKRGLTGQILTDLLHKTKVNEPTHIRCLILRGLPIILGDDPSAFFRNCSDVNENGLYSQTAVGILCMDEENSTQLNPSKVGIILEGSVVMEDLANLPQAFCLLFGLIYALHLDYPKYMKNTFIFVQQKNNFTGRIPGNSSPPRIRRLEEVPV</sequence>
<proteinExistence type="predicted"/>
<evidence type="ECO:0000313" key="2">
    <source>
        <dbReference type="Proteomes" id="UP001153269"/>
    </source>
</evidence>
<keyword evidence="2" id="KW-1185">Reference proteome</keyword>
<organism evidence="1 2">
    <name type="scientific">Pleuronectes platessa</name>
    <name type="common">European plaice</name>
    <dbReference type="NCBI Taxonomy" id="8262"/>
    <lineage>
        <taxon>Eukaryota</taxon>
        <taxon>Metazoa</taxon>
        <taxon>Chordata</taxon>
        <taxon>Craniata</taxon>
        <taxon>Vertebrata</taxon>
        <taxon>Euteleostomi</taxon>
        <taxon>Actinopterygii</taxon>
        <taxon>Neopterygii</taxon>
        <taxon>Teleostei</taxon>
        <taxon>Neoteleostei</taxon>
        <taxon>Acanthomorphata</taxon>
        <taxon>Carangaria</taxon>
        <taxon>Pleuronectiformes</taxon>
        <taxon>Pleuronectoidei</taxon>
        <taxon>Pleuronectidae</taxon>
        <taxon>Pleuronectes</taxon>
    </lineage>
</organism>
<name>A0A9N7YN95_PLEPL</name>
<protein>
    <submittedName>
        <fullName evidence="1">Uncharacterized protein</fullName>
    </submittedName>
</protein>
<dbReference type="PANTHER" id="PTHR31025">
    <property type="entry name" value="SI:CH211-196P9.1-RELATED"/>
    <property type="match status" value="1"/>
</dbReference>
<evidence type="ECO:0000313" key="1">
    <source>
        <dbReference type="EMBL" id="CAB1431491.1"/>
    </source>
</evidence>
<dbReference type="PANTHER" id="PTHR31025:SF19">
    <property type="entry name" value="SI:CH73-42K18.1-RELATED"/>
    <property type="match status" value="1"/>
</dbReference>
<gene>
    <name evidence="1" type="ORF">PLEPLA_LOCUS19548</name>
</gene>
<dbReference type="AlphaFoldDB" id="A0A9N7YN95"/>
<reference evidence="1" key="1">
    <citation type="submission" date="2020-03" db="EMBL/GenBank/DDBJ databases">
        <authorList>
            <person name="Weist P."/>
        </authorList>
    </citation>
    <scope>NUCLEOTIDE SEQUENCE</scope>
</reference>
<accession>A0A9N7YN95</accession>
<comment type="caution">
    <text evidence="1">The sequence shown here is derived from an EMBL/GenBank/DDBJ whole genome shotgun (WGS) entry which is preliminary data.</text>
</comment>
<dbReference type="Proteomes" id="UP001153269">
    <property type="component" value="Unassembled WGS sequence"/>
</dbReference>
<dbReference type="EMBL" id="CADEAL010001341">
    <property type="protein sequence ID" value="CAB1431491.1"/>
    <property type="molecule type" value="Genomic_DNA"/>
</dbReference>